<dbReference type="GO" id="GO:0005667">
    <property type="term" value="C:transcription regulator complex"/>
    <property type="evidence" value="ECO:0007669"/>
    <property type="project" value="TreeGrafter"/>
</dbReference>
<feature type="transmembrane region" description="Helical" evidence="13">
    <location>
        <begin position="135"/>
        <end position="159"/>
    </location>
</feature>
<evidence type="ECO:0000256" key="4">
    <source>
        <dbReference type="ARBA" id="ARBA00022448"/>
    </source>
</evidence>
<evidence type="ECO:0000256" key="9">
    <source>
        <dbReference type="ARBA" id="ARBA00023015"/>
    </source>
</evidence>
<dbReference type="Gene3D" id="1.20.120.1770">
    <property type="match status" value="1"/>
</dbReference>
<dbReference type="InterPro" id="IPR031162">
    <property type="entry name" value="CBP_P300_HAT"/>
</dbReference>
<evidence type="ECO:0000256" key="5">
    <source>
        <dbReference type="ARBA" id="ARBA00022679"/>
    </source>
</evidence>
<dbReference type="EMBL" id="JAMSHJ010000001">
    <property type="protein sequence ID" value="KAI5442595.1"/>
    <property type="molecule type" value="Genomic_DNA"/>
</dbReference>
<dbReference type="GO" id="GO:0000123">
    <property type="term" value="C:histone acetyltransferase complex"/>
    <property type="evidence" value="ECO:0007669"/>
    <property type="project" value="TreeGrafter"/>
</dbReference>
<dbReference type="AlphaFoldDB" id="A0A9D5BFF2"/>
<keyword evidence="7" id="KW-0249">Electron transport</keyword>
<dbReference type="GO" id="GO:0045944">
    <property type="term" value="P:positive regulation of transcription by RNA polymerase II"/>
    <property type="evidence" value="ECO:0007669"/>
    <property type="project" value="TreeGrafter"/>
</dbReference>
<comment type="subcellular location">
    <subcellularLocation>
        <location evidence="2">Membrane</location>
    </subcellularLocation>
    <subcellularLocation>
        <location evidence="1">Nucleus</location>
    </subcellularLocation>
</comment>
<evidence type="ECO:0000256" key="10">
    <source>
        <dbReference type="ARBA" id="ARBA00023136"/>
    </source>
</evidence>
<dbReference type="GO" id="GO:0031490">
    <property type="term" value="F:chromatin DNA binding"/>
    <property type="evidence" value="ECO:0007669"/>
    <property type="project" value="TreeGrafter"/>
</dbReference>
<dbReference type="GO" id="GO:0005634">
    <property type="term" value="C:nucleus"/>
    <property type="evidence" value="ECO:0007669"/>
    <property type="project" value="UniProtKB-SubCell"/>
</dbReference>
<keyword evidence="8 13" id="KW-1133">Transmembrane helix</keyword>
<proteinExistence type="predicted"/>
<keyword evidence="16" id="KW-1185">Reference proteome</keyword>
<protein>
    <recommendedName>
        <fullName evidence="3">histone acetyltransferase</fullName>
        <ecNumber evidence="3">2.3.1.48</ecNumber>
    </recommendedName>
</protein>
<keyword evidence="4" id="KW-0813">Transport</keyword>
<keyword evidence="11" id="KW-0804">Transcription</keyword>
<gene>
    <name evidence="15" type="ORF">KIW84_011587</name>
</gene>
<dbReference type="Pfam" id="PF03188">
    <property type="entry name" value="Cytochrom_B561"/>
    <property type="match status" value="1"/>
</dbReference>
<evidence type="ECO:0000256" key="2">
    <source>
        <dbReference type="ARBA" id="ARBA00004370"/>
    </source>
</evidence>
<dbReference type="InterPro" id="IPR013178">
    <property type="entry name" value="Histone_AcTrfase_Rtt109/CBP"/>
</dbReference>
<organism evidence="15 16">
    <name type="scientific">Pisum sativum</name>
    <name type="common">Garden pea</name>
    <name type="synonym">Lathyrus oleraceus</name>
    <dbReference type="NCBI Taxonomy" id="3888"/>
    <lineage>
        <taxon>Eukaryota</taxon>
        <taxon>Viridiplantae</taxon>
        <taxon>Streptophyta</taxon>
        <taxon>Embryophyta</taxon>
        <taxon>Tracheophyta</taxon>
        <taxon>Spermatophyta</taxon>
        <taxon>Magnoliopsida</taxon>
        <taxon>eudicotyledons</taxon>
        <taxon>Gunneridae</taxon>
        <taxon>Pentapetalae</taxon>
        <taxon>rosids</taxon>
        <taxon>fabids</taxon>
        <taxon>Fabales</taxon>
        <taxon>Fabaceae</taxon>
        <taxon>Papilionoideae</taxon>
        <taxon>50 kb inversion clade</taxon>
        <taxon>NPAAA clade</taxon>
        <taxon>Hologalegina</taxon>
        <taxon>IRL clade</taxon>
        <taxon>Fabeae</taxon>
        <taxon>Lathyrus</taxon>
    </lineage>
</organism>
<dbReference type="Proteomes" id="UP001058974">
    <property type="component" value="Chromosome 1"/>
</dbReference>
<reference evidence="15 16" key="1">
    <citation type="journal article" date="2022" name="Nat. Genet.">
        <title>Improved pea reference genome and pan-genome highlight genomic features and evolutionary characteristics.</title>
        <authorList>
            <person name="Yang T."/>
            <person name="Liu R."/>
            <person name="Luo Y."/>
            <person name="Hu S."/>
            <person name="Wang D."/>
            <person name="Wang C."/>
            <person name="Pandey M.K."/>
            <person name="Ge S."/>
            <person name="Xu Q."/>
            <person name="Li N."/>
            <person name="Li G."/>
            <person name="Huang Y."/>
            <person name="Saxena R.K."/>
            <person name="Ji Y."/>
            <person name="Li M."/>
            <person name="Yan X."/>
            <person name="He Y."/>
            <person name="Liu Y."/>
            <person name="Wang X."/>
            <person name="Xiang C."/>
            <person name="Varshney R.K."/>
            <person name="Ding H."/>
            <person name="Gao S."/>
            <person name="Zong X."/>
        </authorList>
    </citation>
    <scope>NUCLEOTIDE SEQUENCE [LARGE SCALE GENOMIC DNA]</scope>
    <source>
        <strain evidence="15 16">cv. Zhongwan 6</strain>
    </source>
</reference>
<evidence type="ECO:0000256" key="12">
    <source>
        <dbReference type="ARBA" id="ARBA00023242"/>
    </source>
</evidence>
<dbReference type="GO" id="GO:0004402">
    <property type="term" value="F:histone acetyltransferase activity"/>
    <property type="evidence" value="ECO:0007669"/>
    <property type="project" value="InterPro"/>
</dbReference>
<keyword evidence="12" id="KW-0539">Nucleus</keyword>
<feature type="domain" description="CBP/p300-type HAT" evidence="14">
    <location>
        <begin position="1"/>
        <end position="127"/>
    </location>
</feature>
<evidence type="ECO:0000256" key="6">
    <source>
        <dbReference type="ARBA" id="ARBA00022692"/>
    </source>
</evidence>
<accession>A0A9D5BFF2</accession>
<dbReference type="Gramene" id="Psat01G0158700-T1">
    <property type="protein sequence ID" value="KAI5442595.1"/>
    <property type="gene ID" value="KIW84_011587"/>
</dbReference>
<comment type="caution">
    <text evidence="15">The sequence shown here is derived from an EMBL/GenBank/DDBJ whole genome shotgun (WGS) entry which is preliminary data.</text>
</comment>
<keyword evidence="10 13" id="KW-0472">Membrane</keyword>
<evidence type="ECO:0000256" key="13">
    <source>
        <dbReference type="SAM" id="Phobius"/>
    </source>
</evidence>
<dbReference type="PANTHER" id="PTHR13808:SF53">
    <property type="entry name" value="HISTONE ACETYLTRANSFERASE HAC2"/>
    <property type="match status" value="1"/>
</dbReference>
<evidence type="ECO:0000256" key="3">
    <source>
        <dbReference type="ARBA" id="ARBA00013184"/>
    </source>
</evidence>
<dbReference type="PANTHER" id="PTHR13808">
    <property type="entry name" value="CBP/P300-RELATED"/>
    <property type="match status" value="1"/>
</dbReference>
<evidence type="ECO:0000256" key="11">
    <source>
        <dbReference type="ARBA" id="ARBA00023163"/>
    </source>
</evidence>
<keyword evidence="6 13" id="KW-0812">Transmembrane</keyword>
<evidence type="ECO:0000313" key="15">
    <source>
        <dbReference type="EMBL" id="KAI5442595.1"/>
    </source>
</evidence>
<dbReference type="InterPro" id="IPR006593">
    <property type="entry name" value="Cyt_b561/ferric_Rdtase_TM"/>
</dbReference>
<evidence type="ECO:0000256" key="7">
    <source>
        <dbReference type="ARBA" id="ARBA00022982"/>
    </source>
</evidence>
<evidence type="ECO:0000259" key="14">
    <source>
        <dbReference type="PROSITE" id="PS51727"/>
    </source>
</evidence>
<name>A0A9D5BFF2_PEA</name>
<evidence type="ECO:0000313" key="16">
    <source>
        <dbReference type="Proteomes" id="UP001058974"/>
    </source>
</evidence>
<feature type="transmembrane region" description="Helical" evidence="13">
    <location>
        <begin position="179"/>
        <end position="200"/>
    </location>
</feature>
<dbReference type="GO" id="GO:0016020">
    <property type="term" value="C:membrane"/>
    <property type="evidence" value="ECO:0007669"/>
    <property type="project" value="UniProtKB-SubCell"/>
</dbReference>
<dbReference type="EC" id="2.3.1.48" evidence="3"/>
<keyword evidence="5" id="KW-0808">Transferase</keyword>
<evidence type="ECO:0000256" key="8">
    <source>
        <dbReference type="ARBA" id="ARBA00022989"/>
    </source>
</evidence>
<dbReference type="GO" id="GO:0003713">
    <property type="term" value="F:transcription coactivator activity"/>
    <property type="evidence" value="ECO:0007669"/>
    <property type="project" value="TreeGrafter"/>
</dbReference>
<keyword evidence="9" id="KW-0805">Transcription regulation</keyword>
<evidence type="ECO:0000256" key="1">
    <source>
        <dbReference type="ARBA" id="ARBA00004123"/>
    </source>
</evidence>
<dbReference type="PROSITE" id="PS51727">
    <property type="entry name" value="CBP_P300_HAT"/>
    <property type="match status" value="1"/>
</dbReference>
<sequence length="214" mass="24210">MLSRLPYFDGDFWCGSAMEKARIIEKESGGDYEKMLKKQVSTRALKTLGHVNPSKDDAKDILVMQKAVVDDIPSNTTHNDHILENGLFEDRNNFLSFCQKYKFQFDTLRHAKYSLMMILYHLSNPRGSRNSRVALMPWHVVFGTYIYDLAIVTTTTGLLEKATFLQTNNVISRYSNEAILVNVLGILIVALGGFVILGLVKPTFNKADVLRGNE</sequence>